<dbReference type="EMBL" id="CH473994">
    <property type="protein sequence ID" value="EDL93826.1"/>
    <property type="molecule type" value="Genomic_DNA"/>
</dbReference>
<protein>
    <submittedName>
        <fullName evidence="1">RCG57341</fullName>
    </submittedName>
</protein>
<evidence type="ECO:0000313" key="1">
    <source>
        <dbReference type="EMBL" id="EDL93826.1"/>
    </source>
</evidence>
<name>A6JPF4_RAT</name>
<dbReference type="AlphaFoldDB" id="A6JPF4"/>
<reference evidence="2" key="1">
    <citation type="submission" date="2005-09" db="EMBL/GenBank/DDBJ databases">
        <authorList>
            <person name="Mural R.J."/>
            <person name="Li P.W."/>
            <person name="Adams M.D."/>
            <person name="Amanatides P.G."/>
            <person name="Baden-Tillson H."/>
            <person name="Barnstead M."/>
            <person name="Chin S.H."/>
            <person name="Dew I."/>
            <person name="Evans C.A."/>
            <person name="Ferriera S."/>
            <person name="Flanigan M."/>
            <person name="Fosler C."/>
            <person name="Glodek A."/>
            <person name="Gu Z."/>
            <person name="Holt R.A."/>
            <person name="Jennings D."/>
            <person name="Kraft C.L."/>
            <person name="Lu F."/>
            <person name="Nguyen T."/>
            <person name="Nusskern D.R."/>
            <person name="Pfannkoch C.M."/>
            <person name="Sitter C."/>
            <person name="Sutton G.G."/>
            <person name="Venter J.C."/>
            <person name="Wang Z."/>
            <person name="Woodage T."/>
            <person name="Zheng X.H."/>
            <person name="Zhong F."/>
        </authorList>
    </citation>
    <scope>NUCLEOTIDE SEQUENCE [LARGE SCALE GENOMIC DNA]</scope>
    <source>
        <strain>BN</strain>
        <strain evidence="2">Sprague-Dawley</strain>
    </source>
</reference>
<evidence type="ECO:0000313" key="2">
    <source>
        <dbReference type="Proteomes" id="UP000234681"/>
    </source>
</evidence>
<dbReference type="Proteomes" id="UP000234681">
    <property type="component" value="Chromosome 1"/>
</dbReference>
<accession>A6JPF4</accession>
<sequence>MINFLNDTNVSLWIFHCSKNPQTFKCPFSMLAYYTGDSNTNGILDV</sequence>
<gene>
    <name evidence="1" type="ORF">rCG_57341</name>
</gene>
<organism evidence="1 2">
    <name type="scientific">Rattus norvegicus</name>
    <name type="common">Rat</name>
    <dbReference type="NCBI Taxonomy" id="10116"/>
    <lineage>
        <taxon>Eukaryota</taxon>
        <taxon>Metazoa</taxon>
        <taxon>Chordata</taxon>
        <taxon>Craniata</taxon>
        <taxon>Vertebrata</taxon>
        <taxon>Euteleostomi</taxon>
        <taxon>Mammalia</taxon>
        <taxon>Eutheria</taxon>
        <taxon>Euarchontoglires</taxon>
        <taxon>Glires</taxon>
        <taxon>Rodentia</taxon>
        <taxon>Myomorpha</taxon>
        <taxon>Muroidea</taxon>
        <taxon>Muridae</taxon>
        <taxon>Murinae</taxon>
        <taxon>Rattus</taxon>
    </lineage>
</organism>
<proteinExistence type="predicted"/>